<dbReference type="STRING" id="602072.A0A1R3RH90"/>
<feature type="transmembrane region" description="Helical" evidence="9">
    <location>
        <begin position="91"/>
        <end position="111"/>
    </location>
</feature>
<dbReference type="PANTHER" id="PTHR23501:SF107">
    <property type="entry name" value="TRANSPORTER, PUTATIVE (AFU_ORTHOLOGUE AFUA_7G04730)-RELATED"/>
    <property type="match status" value="1"/>
</dbReference>
<feature type="region of interest" description="Disordered" evidence="8">
    <location>
        <begin position="1"/>
        <end position="25"/>
    </location>
</feature>
<gene>
    <name evidence="10" type="ORF">ASPCADRAFT_172661</name>
</gene>
<feature type="transmembrane region" description="Helical" evidence="9">
    <location>
        <begin position="154"/>
        <end position="171"/>
    </location>
</feature>
<dbReference type="Gene3D" id="1.20.1250.20">
    <property type="entry name" value="MFS general substrate transporter like domains"/>
    <property type="match status" value="2"/>
</dbReference>
<keyword evidence="6 9" id="KW-0472">Membrane</keyword>
<dbReference type="OrthoDB" id="4078873at2759"/>
<dbReference type="Proteomes" id="UP000188318">
    <property type="component" value="Unassembled WGS sequence"/>
</dbReference>
<dbReference type="FunFam" id="1.20.1250.20:FF:000284">
    <property type="entry name" value="Siderophore iron transporter mirB"/>
    <property type="match status" value="1"/>
</dbReference>
<keyword evidence="5 9" id="KW-1133">Transmembrane helix</keyword>
<evidence type="ECO:0000256" key="6">
    <source>
        <dbReference type="ARBA" id="ARBA00023136"/>
    </source>
</evidence>
<keyword evidence="7" id="KW-0325">Glycoprotein</keyword>
<organism evidence="10 11">
    <name type="scientific">Aspergillus carbonarius (strain ITEM 5010)</name>
    <dbReference type="NCBI Taxonomy" id="602072"/>
    <lineage>
        <taxon>Eukaryota</taxon>
        <taxon>Fungi</taxon>
        <taxon>Dikarya</taxon>
        <taxon>Ascomycota</taxon>
        <taxon>Pezizomycotina</taxon>
        <taxon>Eurotiomycetes</taxon>
        <taxon>Eurotiomycetidae</taxon>
        <taxon>Eurotiales</taxon>
        <taxon>Aspergillaceae</taxon>
        <taxon>Aspergillus</taxon>
        <taxon>Aspergillus subgen. Circumdati</taxon>
    </lineage>
</organism>
<evidence type="ECO:0008006" key="12">
    <source>
        <dbReference type="Google" id="ProtNLM"/>
    </source>
</evidence>
<feature type="transmembrane region" description="Helical" evidence="9">
    <location>
        <begin position="573"/>
        <end position="593"/>
    </location>
</feature>
<evidence type="ECO:0000256" key="3">
    <source>
        <dbReference type="ARBA" id="ARBA00022448"/>
    </source>
</evidence>
<evidence type="ECO:0000256" key="1">
    <source>
        <dbReference type="ARBA" id="ARBA00004141"/>
    </source>
</evidence>
<dbReference type="SUPFAM" id="SSF103473">
    <property type="entry name" value="MFS general substrate transporter"/>
    <property type="match status" value="1"/>
</dbReference>
<dbReference type="GO" id="GO:0022857">
    <property type="term" value="F:transmembrane transporter activity"/>
    <property type="evidence" value="ECO:0007669"/>
    <property type="project" value="InterPro"/>
</dbReference>
<feature type="transmembrane region" description="Helical" evidence="9">
    <location>
        <begin position="433"/>
        <end position="454"/>
    </location>
</feature>
<dbReference type="OMA" id="AVWKNYR"/>
<dbReference type="Pfam" id="PF07690">
    <property type="entry name" value="MFS_1"/>
    <property type="match status" value="1"/>
</dbReference>
<protein>
    <recommendedName>
        <fullName evidence="12">Major facilitator superfamily (MFS) profile domain-containing protein</fullName>
    </recommendedName>
</protein>
<comment type="subcellular location">
    <subcellularLocation>
        <location evidence="1">Membrane</location>
        <topology evidence="1">Multi-pass membrane protein</topology>
    </subcellularLocation>
</comment>
<feature type="transmembrane region" description="Helical" evidence="9">
    <location>
        <begin position="366"/>
        <end position="388"/>
    </location>
</feature>
<evidence type="ECO:0000256" key="7">
    <source>
        <dbReference type="ARBA" id="ARBA00023180"/>
    </source>
</evidence>
<sequence>MRFFEKKSAPDATPEVRAAESHTTKEVAVASGDGNGIFSGSDQSRLSLEAQNEKEVEAHPDEVTKDAQLGVQKVEAAALVWSKQAVYATYAWIWICFFLLALNSSISGTVINRAYADFVAAPQVSTASILYSIIGGVLKLPIAKTLNIWGRAEGLVIWVVVYTIGLIILAACDGPNSYAAGYVLYYVGYSGIYLVLDVYIADTSGLQNRAFTFAFANTPFICTAFTGPLAGQSFLQVTTWRWAYGVFAIVMPVVFAPLVIVLKYYQKKAEKVGLYKREPSGRTTMQSIIHYTHEFDLIGACLLMAAWVLLLLPFSLQQYGRAEYKSAKFIAMIVIGFCLLFVFAAWEKWFTRKHFVRYELLRQRTVLGACIMSAVSYFSFYCWDLYYYDFCTVVFNLSVSMTGYMTQIYNVGSCFWGVIFGLWIRYTKHFKYTCLCFGLPLLILGAGLMVHFRGQASGDINYVIMSQIFIAFGGGTLVIGDDMAVMAAADREGVPMMLSLIGLFSSLGGAIGYAVAAAVYSNIFPQALENHLPMDLKANATAIYLGGYTAQKDYPVGSPTRDAINYAWGRSQMYGSIAGTAILVLGFPAIAVWKNYRVDRKQNKGTMI</sequence>
<dbReference type="FunFam" id="1.20.1250.20:FF:000335">
    <property type="entry name" value="Siderochrome iron transporter 2"/>
    <property type="match status" value="1"/>
</dbReference>
<feature type="transmembrane region" description="Helical" evidence="9">
    <location>
        <begin position="210"/>
        <end position="230"/>
    </location>
</feature>
<feature type="transmembrane region" description="Helical" evidence="9">
    <location>
        <begin position="408"/>
        <end position="426"/>
    </location>
</feature>
<evidence type="ECO:0000313" key="11">
    <source>
        <dbReference type="Proteomes" id="UP000188318"/>
    </source>
</evidence>
<evidence type="ECO:0000256" key="9">
    <source>
        <dbReference type="SAM" id="Phobius"/>
    </source>
</evidence>
<comment type="similarity">
    <text evidence="2">Belongs to the major facilitator superfamily.</text>
</comment>
<feature type="transmembrane region" description="Helical" evidence="9">
    <location>
        <begin position="295"/>
        <end position="314"/>
    </location>
</feature>
<proteinExistence type="inferred from homology"/>
<keyword evidence="4 9" id="KW-0812">Transmembrane</keyword>
<evidence type="ECO:0000256" key="8">
    <source>
        <dbReference type="SAM" id="MobiDB-lite"/>
    </source>
</evidence>
<feature type="transmembrane region" description="Helical" evidence="9">
    <location>
        <begin position="123"/>
        <end position="142"/>
    </location>
</feature>
<dbReference type="EMBL" id="KV907503">
    <property type="protein sequence ID" value="OOF93838.1"/>
    <property type="molecule type" value="Genomic_DNA"/>
</dbReference>
<reference evidence="11" key="1">
    <citation type="journal article" date="2017" name="Genome Biol.">
        <title>Comparative genomics reveals high biological diversity and specific adaptations in the industrially and medically important fungal genus Aspergillus.</title>
        <authorList>
            <person name="de Vries R.P."/>
            <person name="Riley R."/>
            <person name="Wiebenga A."/>
            <person name="Aguilar-Osorio G."/>
            <person name="Amillis S."/>
            <person name="Uchima C.A."/>
            <person name="Anderluh G."/>
            <person name="Asadollahi M."/>
            <person name="Askin M."/>
            <person name="Barry K."/>
            <person name="Battaglia E."/>
            <person name="Bayram O."/>
            <person name="Benocci T."/>
            <person name="Braus-Stromeyer S.A."/>
            <person name="Caldana C."/>
            <person name="Canovas D."/>
            <person name="Cerqueira G.C."/>
            <person name="Chen F."/>
            <person name="Chen W."/>
            <person name="Choi C."/>
            <person name="Clum A."/>
            <person name="Dos Santos R.A."/>
            <person name="Damasio A.R."/>
            <person name="Diallinas G."/>
            <person name="Emri T."/>
            <person name="Fekete E."/>
            <person name="Flipphi M."/>
            <person name="Freyberg S."/>
            <person name="Gallo A."/>
            <person name="Gournas C."/>
            <person name="Habgood R."/>
            <person name="Hainaut M."/>
            <person name="Harispe M.L."/>
            <person name="Henrissat B."/>
            <person name="Hilden K.S."/>
            <person name="Hope R."/>
            <person name="Hossain A."/>
            <person name="Karabika E."/>
            <person name="Karaffa L."/>
            <person name="Karanyi Z."/>
            <person name="Krasevec N."/>
            <person name="Kuo A."/>
            <person name="Kusch H."/>
            <person name="LaButti K."/>
            <person name="Lagendijk E.L."/>
            <person name="Lapidus A."/>
            <person name="Levasseur A."/>
            <person name="Lindquist E."/>
            <person name="Lipzen A."/>
            <person name="Logrieco A.F."/>
            <person name="MacCabe A."/>
            <person name="Maekelae M.R."/>
            <person name="Malavazi I."/>
            <person name="Melin P."/>
            <person name="Meyer V."/>
            <person name="Mielnichuk N."/>
            <person name="Miskei M."/>
            <person name="Molnar A.P."/>
            <person name="Mule G."/>
            <person name="Ngan C.Y."/>
            <person name="Orejas M."/>
            <person name="Orosz E."/>
            <person name="Ouedraogo J.P."/>
            <person name="Overkamp K.M."/>
            <person name="Park H.-S."/>
            <person name="Perrone G."/>
            <person name="Piumi F."/>
            <person name="Punt P.J."/>
            <person name="Ram A.F."/>
            <person name="Ramon A."/>
            <person name="Rauscher S."/>
            <person name="Record E."/>
            <person name="Riano-Pachon D.M."/>
            <person name="Robert V."/>
            <person name="Roehrig J."/>
            <person name="Ruller R."/>
            <person name="Salamov A."/>
            <person name="Salih N.S."/>
            <person name="Samson R.A."/>
            <person name="Sandor E."/>
            <person name="Sanguinetti M."/>
            <person name="Schuetze T."/>
            <person name="Sepcic K."/>
            <person name="Shelest E."/>
            <person name="Sherlock G."/>
            <person name="Sophianopoulou V."/>
            <person name="Squina F.M."/>
            <person name="Sun H."/>
            <person name="Susca A."/>
            <person name="Todd R.B."/>
            <person name="Tsang A."/>
            <person name="Unkles S.E."/>
            <person name="van de Wiele N."/>
            <person name="van Rossen-Uffink D."/>
            <person name="Oliveira J.V."/>
            <person name="Vesth T.C."/>
            <person name="Visser J."/>
            <person name="Yu J.-H."/>
            <person name="Zhou M."/>
            <person name="Andersen M.R."/>
            <person name="Archer D.B."/>
            <person name="Baker S.E."/>
            <person name="Benoit I."/>
            <person name="Brakhage A.A."/>
            <person name="Braus G.H."/>
            <person name="Fischer R."/>
            <person name="Frisvad J.C."/>
            <person name="Goldman G.H."/>
            <person name="Houbraken J."/>
            <person name="Oakley B."/>
            <person name="Pocsi I."/>
            <person name="Scazzocchio C."/>
            <person name="Seiboth B."/>
            <person name="vanKuyk P.A."/>
            <person name="Wortman J."/>
            <person name="Dyer P.S."/>
            <person name="Grigoriev I.V."/>
        </authorList>
    </citation>
    <scope>NUCLEOTIDE SEQUENCE [LARGE SCALE GENOMIC DNA]</scope>
    <source>
        <strain evidence="11">ITEM 5010</strain>
    </source>
</reference>
<dbReference type="VEuPathDB" id="FungiDB:ASPCADRAFT_172661"/>
<feature type="transmembrane region" description="Helical" evidence="9">
    <location>
        <begin position="460"/>
        <end position="479"/>
    </location>
</feature>
<name>A0A1R3RH90_ASPC5</name>
<dbReference type="InterPro" id="IPR011701">
    <property type="entry name" value="MFS"/>
</dbReference>
<accession>A0A1R3RH90</accession>
<dbReference type="AlphaFoldDB" id="A0A1R3RH90"/>
<evidence type="ECO:0000313" key="10">
    <source>
        <dbReference type="EMBL" id="OOF93838.1"/>
    </source>
</evidence>
<dbReference type="GO" id="GO:0005886">
    <property type="term" value="C:plasma membrane"/>
    <property type="evidence" value="ECO:0007669"/>
    <property type="project" value="TreeGrafter"/>
</dbReference>
<evidence type="ECO:0000256" key="5">
    <source>
        <dbReference type="ARBA" id="ARBA00022989"/>
    </source>
</evidence>
<feature type="transmembrane region" description="Helical" evidence="9">
    <location>
        <begin position="183"/>
        <end position="201"/>
    </location>
</feature>
<feature type="transmembrane region" description="Helical" evidence="9">
    <location>
        <begin position="326"/>
        <end position="346"/>
    </location>
</feature>
<keyword evidence="11" id="KW-1185">Reference proteome</keyword>
<feature type="transmembrane region" description="Helical" evidence="9">
    <location>
        <begin position="500"/>
        <end position="523"/>
    </location>
</feature>
<keyword evidence="3" id="KW-0813">Transport</keyword>
<dbReference type="PANTHER" id="PTHR23501">
    <property type="entry name" value="MAJOR FACILITATOR SUPERFAMILY"/>
    <property type="match status" value="1"/>
</dbReference>
<evidence type="ECO:0000256" key="4">
    <source>
        <dbReference type="ARBA" id="ARBA00022692"/>
    </source>
</evidence>
<feature type="transmembrane region" description="Helical" evidence="9">
    <location>
        <begin position="242"/>
        <end position="262"/>
    </location>
</feature>
<dbReference type="InterPro" id="IPR036259">
    <property type="entry name" value="MFS_trans_sf"/>
</dbReference>
<evidence type="ECO:0000256" key="2">
    <source>
        <dbReference type="ARBA" id="ARBA00008335"/>
    </source>
</evidence>